<protein>
    <submittedName>
        <fullName evidence="1">Endosialidase</fullName>
    </submittedName>
</protein>
<dbReference type="AlphaFoldDB" id="A0A8J8MCU6"/>
<evidence type="ECO:0000313" key="2">
    <source>
        <dbReference type="Proteomes" id="UP000677305"/>
    </source>
</evidence>
<dbReference type="Proteomes" id="UP000677305">
    <property type="component" value="Chromosome"/>
</dbReference>
<reference evidence="1 2" key="1">
    <citation type="submission" date="2020-07" db="EMBL/GenBank/DDBJ databases">
        <title>Vallitalea guaymasensis genome.</title>
        <authorList>
            <person name="Postec A."/>
        </authorList>
    </citation>
    <scope>NUCLEOTIDE SEQUENCE [LARGE SCALE GENOMIC DNA]</scope>
    <source>
        <strain evidence="1 2">Ra1766G1</strain>
    </source>
</reference>
<keyword evidence="2" id="KW-1185">Reference proteome</keyword>
<dbReference type="KEGG" id="vgu:HYG85_17130"/>
<name>A0A8J8MCU6_9FIRM</name>
<dbReference type="OrthoDB" id="1923633at2"/>
<organism evidence="1 2">
    <name type="scientific">Vallitalea guaymasensis</name>
    <dbReference type="NCBI Taxonomy" id="1185412"/>
    <lineage>
        <taxon>Bacteria</taxon>
        <taxon>Bacillati</taxon>
        <taxon>Bacillota</taxon>
        <taxon>Clostridia</taxon>
        <taxon>Lachnospirales</taxon>
        <taxon>Vallitaleaceae</taxon>
        <taxon>Vallitalea</taxon>
    </lineage>
</organism>
<dbReference type="RefSeq" id="WP_113674266.1">
    <property type="nucleotide sequence ID" value="NZ_CAJXUH010000001.1"/>
</dbReference>
<accession>A0A8J8MCU6</accession>
<gene>
    <name evidence="1" type="ORF">HYG85_17130</name>
</gene>
<sequence>MAGIQEIIRVEDDNTLSFGNHLMDEKKKVINFEVDGHIYKVKTYDEITRLEKNGRLLFESVPGTTVHNFSVSDKIIDFKVEGTEDAQITLELEADQEYRIYINQVQVGKMKSNLAGKVSFSVDFSSCEMQSVTIKKA</sequence>
<proteinExistence type="predicted"/>
<evidence type="ECO:0000313" key="1">
    <source>
        <dbReference type="EMBL" id="QUH30537.1"/>
    </source>
</evidence>
<dbReference type="EMBL" id="CP058561">
    <property type="protein sequence ID" value="QUH30537.1"/>
    <property type="molecule type" value="Genomic_DNA"/>
</dbReference>